<name>A0ABT8T607_9BACT</name>
<dbReference type="Pfam" id="PF00488">
    <property type="entry name" value="MutS_V"/>
    <property type="match status" value="1"/>
</dbReference>
<keyword evidence="1 7" id="KW-0699">rRNA-binding</keyword>
<dbReference type="InterPro" id="IPR027417">
    <property type="entry name" value="P-loop_NTPase"/>
</dbReference>
<dbReference type="SUPFAM" id="SSF160443">
    <property type="entry name" value="SMR domain-like"/>
    <property type="match status" value="1"/>
</dbReference>
<dbReference type="SMART" id="SM00463">
    <property type="entry name" value="SMR"/>
    <property type="match status" value="1"/>
</dbReference>
<dbReference type="Proteomes" id="UP001171111">
    <property type="component" value="Unassembled WGS sequence"/>
</dbReference>
<keyword evidence="7 10" id="KW-0255">Endonuclease</keyword>
<reference evidence="10 11" key="1">
    <citation type="submission" date="2023-06" db="EMBL/GenBank/DDBJ databases">
        <title>Campylobacter magnum sp. nov., isolated from cecal contents of domestic pigs (Sus scrofa domesticus).</title>
        <authorList>
            <person name="Papic B."/>
            <person name="Gruntar I."/>
        </authorList>
    </citation>
    <scope>NUCLEOTIDE SEQUENCE [LARGE SCALE GENOMIC DNA]</scope>
    <source>
        <strain evidence="11">34484-21</strain>
    </source>
</reference>
<dbReference type="HAMAP" id="MF_00092">
    <property type="entry name" value="MutS2"/>
    <property type="match status" value="1"/>
</dbReference>
<feature type="coiled-coil region" evidence="8">
    <location>
        <begin position="506"/>
        <end position="544"/>
    </location>
</feature>
<dbReference type="SMART" id="SM00534">
    <property type="entry name" value="MUTSac"/>
    <property type="match status" value="1"/>
</dbReference>
<sequence>MKDLIAKLDLSAYISSFESFLARQKPLFVNGDLALNFARLGELSSANLTAPKPVIALSDAIERLGLMAVLHISEIYEFSKIISYFIYLKNQQIGTKTDEYLAKIEIPDKIAEICSYFSESGELKDSVDERLVGINEAQRRLKSQIDESLRSLMRSKSLANYLVDFNVHFISGCECLLLRGGFNASIKGAVMGRTQAGYFYVFPSSIEALKNEQSALLDRKEEIIYEHAKRISALFSQNVKFLRFIDGAFDYIDALLARVFFARSRDYSFVMPSNDGAIKLCEFAHPALKNPKRISIDFTRSVLLVTGVNAGGKSMLLKSVLSAAFCAKYLLPLSINASKSKISSFKEIDAIIEDPQNVKDDISTFAGRMQSWSKLFGKKNLLLGVDEIELGTDAAEAAALYSVLIEELIKNGIKMIITTHHKQLALNLSKNENVELLAALYDEKNSRPKYEFLAGIIGKSYAFETALRYSVPPSIVEAARKLGGGESFNEAITKAINLELELKTKIKATDEKSAKLDSLIENLKEQKIAANDELKALRAKLEREFFYAISEAKKAINLKDTKEKHRSINKANELAKAIEKPQIAPPPVLKIGDSVKYGNIKAKVLSLSKNDANIEANGIKMRVPLTSLKKGGVIVQSPATAQVKVEAARRAGVMIDLHGLRSEEAVERLDKFISDALLAGLDEVLIKHGIGTGKLAYAVKEFLKAHPSIKGFRDGTPNEGGFGSKIVKL</sequence>
<evidence type="ECO:0000256" key="5">
    <source>
        <dbReference type="ARBA" id="ARBA00022884"/>
    </source>
</evidence>
<keyword evidence="7" id="KW-0540">Nuclease</keyword>
<evidence type="ECO:0000313" key="11">
    <source>
        <dbReference type="Proteomes" id="UP001171111"/>
    </source>
</evidence>
<dbReference type="PANTHER" id="PTHR11361:SF14">
    <property type="entry name" value="DNA MISMATCH REPAIR PROTEIN MUTS, TYPE 2"/>
    <property type="match status" value="1"/>
</dbReference>
<evidence type="ECO:0000256" key="2">
    <source>
        <dbReference type="ARBA" id="ARBA00022741"/>
    </source>
</evidence>
<dbReference type="InterPro" id="IPR045076">
    <property type="entry name" value="MutS"/>
</dbReference>
<dbReference type="EMBL" id="JAULJQ010000001">
    <property type="protein sequence ID" value="MDO2408564.1"/>
    <property type="molecule type" value="Genomic_DNA"/>
</dbReference>
<comment type="caution">
    <text evidence="10">The sequence shown here is derived from an EMBL/GenBank/DDBJ whole genome shotgun (WGS) entry which is preliminary data.</text>
</comment>
<evidence type="ECO:0000259" key="9">
    <source>
        <dbReference type="PROSITE" id="PS50828"/>
    </source>
</evidence>
<comment type="function">
    <text evidence="7">Endonuclease that is involved in the suppression of homologous recombination and thus may have a key role in the control of bacterial genetic diversity.</text>
</comment>
<dbReference type="PIRSF" id="PIRSF005814">
    <property type="entry name" value="MutS_YshD"/>
    <property type="match status" value="1"/>
</dbReference>
<feature type="binding site" evidence="7">
    <location>
        <begin position="307"/>
        <end position="314"/>
    </location>
    <ligand>
        <name>ATP</name>
        <dbReference type="ChEBI" id="CHEBI:30616"/>
    </ligand>
</feature>
<proteinExistence type="inferred from homology"/>
<dbReference type="EC" id="3.1.-.-" evidence="7"/>
<dbReference type="InterPro" id="IPR005747">
    <property type="entry name" value="MutS2"/>
</dbReference>
<keyword evidence="4 7" id="KW-0067">ATP-binding</keyword>
<keyword evidence="11" id="KW-1185">Reference proteome</keyword>
<evidence type="ECO:0000256" key="8">
    <source>
        <dbReference type="SAM" id="Coils"/>
    </source>
</evidence>
<dbReference type="SUPFAM" id="SSF52540">
    <property type="entry name" value="P-loop containing nucleoside triphosphate hydrolases"/>
    <property type="match status" value="1"/>
</dbReference>
<organism evidence="10 11">
    <name type="scientific">Campylobacter magnus</name>
    <dbReference type="NCBI Taxonomy" id="3026462"/>
    <lineage>
        <taxon>Bacteria</taxon>
        <taxon>Pseudomonadati</taxon>
        <taxon>Campylobacterota</taxon>
        <taxon>Epsilonproteobacteria</taxon>
        <taxon>Campylobacterales</taxon>
        <taxon>Campylobacteraceae</taxon>
        <taxon>Campylobacter</taxon>
    </lineage>
</organism>
<dbReference type="SMART" id="SM00533">
    <property type="entry name" value="MUTSd"/>
    <property type="match status" value="1"/>
</dbReference>
<comment type="subunit">
    <text evidence="7">Homodimer. Binds to stalled ribosomes, contacting rRNA.</text>
</comment>
<keyword evidence="3 7" id="KW-0378">Hydrolase</keyword>
<keyword evidence="2 7" id="KW-0547">Nucleotide-binding</keyword>
<keyword evidence="6 7" id="KW-0238">DNA-binding</keyword>
<dbReference type="RefSeq" id="WP_302243281.1">
    <property type="nucleotide sequence ID" value="NZ_JAULJQ010000001.1"/>
</dbReference>
<keyword evidence="8" id="KW-0175">Coiled coil</keyword>
<dbReference type="InterPro" id="IPR002625">
    <property type="entry name" value="Smr_dom"/>
</dbReference>
<feature type="domain" description="Smr" evidence="9">
    <location>
        <begin position="655"/>
        <end position="729"/>
    </location>
</feature>
<evidence type="ECO:0000256" key="3">
    <source>
        <dbReference type="ARBA" id="ARBA00022801"/>
    </source>
</evidence>
<evidence type="ECO:0000313" key="10">
    <source>
        <dbReference type="EMBL" id="MDO2408564.1"/>
    </source>
</evidence>
<dbReference type="EC" id="3.6.4.-" evidence="7"/>
<gene>
    <name evidence="7" type="primary">mutS2</name>
    <name evidence="7" type="synonym">rqcU</name>
    <name evidence="10" type="ORF">Q2362_00435</name>
</gene>
<evidence type="ECO:0000256" key="6">
    <source>
        <dbReference type="ARBA" id="ARBA00023125"/>
    </source>
</evidence>
<dbReference type="Pfam" id="PF01713">
    <property type="entry name" value="Smr"/>
    <property type="match status" value="1"/>
</dbReference>
<dbReference type="PANTHER" id="PTHR11361">
    <property type="entry name" value="DNA MISMATCH REPAIR PROTEIN MUTS FAMILY MEMBER"/>
    <property type="match status" value="1"/>
</dbReference>
<comment type="function">
    <text evidence="7">Acts as a ribosome collision sensor, splitting the ribosome into its 2 subunits. Detects stalled/collided 70S ribosomes which it binds and splits by an ATP-hydrolysis driven conformational change. Acts upstream of the ribosome quality control system (RQC), a ribosome-associated complex that mediates the extraction of incompletely synthesized nascent chains from stalled ribosomes and their subsequent degradation. Probably generates substrates for RQC.</text>
</comment>
<dbReference type="NCBIfam" id="TIGR01069">
    <property type="entry name" value="mutS2"/>
    <property type="match status" value="1"/>
</dbReference>
<evidence type="ECO:0000256" key="1">
    <source>
        <dbReference type="ARBA" id="ARBA00022730"/>
    </source>
</evidence>
<dbReference type="InterPro" id="IPR007696">
    <property type="entry name" value="DNA_mismatch_repair_MutS_core"/>
</dbReference>
<protein>
    <recommendedName>
        <fullName evidence="7">Endonuclease MutS2</fullName>
        <ecNumber evidence="7">3.1.-.-</ecNumber>
    </recommendedName>
    <alternativeName>
        <fullName evidence="7">Ribosome-associated protein quality control-upstream factor</fullName>
        <shortName evidence="7">RQC-upstream factor</shortName>
        <shortName evidence="7">RqcU</shortName>
        <ecNumber evidence="7">3.6.4.-</ecNumber>
    </alternativeName>
</protein>
<dbReference type="GO" id="GO:0004519">
    <property type="term" value="F:endonuclease activity"/>
    <property type="evidence" value="ECO:0007669"/>
    <property type="project" value="UniProtKB-KW"/>
</dbReference>
<dbReference type="Gene3D" id="3.40.50.300">
    <property type="entry name" value="P-loop containing nucleotide triphosphate hydrolases"/>
    <property type="match status" value="1"/>
</dbReference>
<evidence type="ECO:0000256" key="4">
    <source>
        <dbReference type="ARBA" id="ARBA00022840"/>
    </source>
</evidence>
<evidence type="ECO:0000256" key="7">
    <source>
        <dbReference type="HAMAP-Rule" id="MF_00092"/>
    </source>
</evidence>
<dbReference type="InterPro" id="IPR000432">
    <property type="entry name" value="DNA_mismatch_repair_MutS_C"/>
</dbReference>
<keyword evidence="5 7" id="KW-0694">RNA-binding</keyword>
<accession>A0ABT8T607</accession>
<dbReference type="PROSITE" id="PS50828">
    <property type="entry name" value="SMR"/>
    <property type="match status" value="1"/>
</dbReference>
<dbReference type="Gene3D" id="3.30.1370.110">
    <property type="match status" value="1"/>
</dbReference>
<dbReference type="InterPro" id="IPR036063">
    <property type="entry name" value="Smr_dom_sf"/>
</dbReference>
<comment type="similarity">
    <text evidence="7">Belongs to the DNA mismatch repair MutS family. MutS2 subfamily.</text>
</comment>